<feature type="transmembrane region" description="Helical" evidence="7">
    <location>
        <begin position="233"/>
        <end position="250"/>
    </location>
</feature>
<dbReference type="RefSeq" id="WP_172209312.1">
    <property type="nucleotide sequence ID" value="NZ_BLLI01000046.1"/>
</dbReference>
<evidence type="ECO:0000256" key="5">
    <source>
        <dbReference type="ARBA" id="ARBA00022989"/>
    </source>
</evidence>
<dbReference type="Proteomes" id="UP000480303">
    <property type="component" value="Unassembled WGS sequence"/>
</dbReference>
<feature type="transmembrane region" description="Helical" evidence="7">
    <location>
        <begin position="105"/>
        <end position="126"/>
    </location>
</feature>
<comment type="caution">
    <text evidence="9">The sequence shown here is derived from an EMBL/GenBank/DDBJ whole genome shotgun (WGS) entry which is preliminary data.</text>
</comment>
<keyword evidence="3" id="KW-1003">Cell membrane</keyword>
<evidence type="ECO:0000256" key="7">
    <source>
        <dbReference type="SAM" id="Phobius"/>
    </source>
</evidence>
<evidence type="ECO:0000259" key="8">
    <source>
        <dbReference type="PROSITE" id="PS50850"/>
    </source>
</evidence>
<keyword evidence="2" id="KW-0813">Transport</keyword>
<dbReference type="InterPro" id="IPR011701">
    <property type="entry name" value="MFS"/>
</dbReference>
<keyword evidence="5 7" id="KW-1133">Transmembrane helix</keyword>
<feature type="transmembrane region" description="Helical" evidence="7">
    <location>
        <begin position="12"/>
        <end position="36"/>
    </location>
</feature>
<sequence length="457" mass="48727">MTTQTKIPRATLLAAWTITLAAIAPMLDATMVNIAVQDLTTDFSTTLALIQWAITGYVLALAVAVPISGWLMNRFDGKKVLILSVVAFGLTSILAGLSWSVTIFIIFRLLQGFSAGIITPLMSTLLVKTAGPKNIGKVISIVTTPMIFGPIFGPVLGGFIVDVASWHWIFYINVAVVLIAVPLMMRNLPTFPAFDKTSRLDIFGISTLALMSVALIFGISKAADAASFANRDSLIWLMTGLALAFVYAIYDRHSTRQTVLPLTLFRHITFRATSVGLFLANIAIMGPMLILPLFFQNMLQLTTIEAALALMPQGLGMLVTRSHIGKMIDKVGAKKVVLVSVGLSLLGTLPLIFINSQTSLIWLSLALFIRGASVGGVTIPLTSDAYTGLDDKELPQASIGVNIIENLGSSFGTALLATIVGAMTAVNGAEIGFHAGFLVSAIILALIIFPALFLTTN</sequence>
<proteinExistence type="predicted"/>
<dbReference type="SUPFAM" id="SSF103473">
    <property type="entry name" value="MFS general substrate transporter"/>
    <property type="match status" value="1"/>
</dbReference>
<organism evidence="9 10">
    <name type="scientific">Pseudolactococcus hodotermopsidis</name>
    <dbReference type="NCBI Taxonomy" id="2709157"/>
    <lineage>
        <taxon>Bacteria</taxon>
        <taxon>Bacillati</taxon>
        <taxon>Bacillota</taxon>
        <taxon>Bacilli</taxon>
        <taxon>Lactobacillales</taxon>
        <taxon>Streptococcaceae</taxon>
        <taxon>Pseudolactococcus</taxon>
    </lineage>
</organism>
<dbReference type="GO" id="GO:0022857">
    <property type="term" value="F:transmembrane transporter activity"/>
    <property type="evidence" value="ECO:0007669"/>
    <property type="project" value="InterPro"/>
</dbReference>
<evidence type="ECO:0000256" key="2">
    <source>
        <dbReference type="ARBA" id="ARBA00022448"/>
    </source>
</evidence>
<keyword evidence="10" id="KW-1185">Reference proteome</keyword>
<dbReference type="AlphaFoldDB" id="A0A6A0BDZ4"/>
<reference evidence="9 10" key="1">
    <citation type="submission" date="2020-02" db="EMBL/GenBank/DDBJ databases">
        <title>Draft genome sequence of Lactococcus sp. Hs30E4-3.</title>
        <authorList>
            <person name="Noda S."/>
            <person name="Yuki M."/>
            <person name="Ohkuma M."/>
        </authorList>
    </citation>
    <scope>NUCLEOTIDE SEQUENCE [LARGE SCALE GENOMIC DNA]</scope>
    <source>
        <strain evidence="9 10">Hs30E4-3</strain>
    </source>
</reference>
<evidence type="ECO:0000256" key="1">
    <source>
        <dbReference type="ARBA" id="ARBA00004651"/>
    </source>
</evidence>
<protein>
    <submittedName>
        <fullName evidence="9">MFS transporter</fullName>
    </submittedName>
</protein>
<feature type="transmembrane region" description="Helical" evidence="7">
    <location>
        <begin position="336"/>
        <end position="354"/>
    </location>
</feature>
<dbReference type="PANTHER" id="PTHR42718:SF46">
    <property type="entry name" value="BLR6921 PROTEIN"/>
    <property type="match status" value="1"/>
</dbReference>
<feature type="transmembrane region" description="Helical" evidence="7">
    <location>
        <begin position="431"/>
        <end position="454"/>
    </location>
</feature>
<evidence type="ECO:0000256" key="6">
    <source>
        <dbReference type="ARBA" id="ARBA00023136"/>
    </source>
</evidence>
<feature type="transmembrane region" description="Helical" evidence="7">
    <location>
        <begin position="138"/>
        <end position="160"/>
    </location>
</feature>
<feature type="transmembrane region" description="Helical" evidence="7">
    <location>
        <begin position="270"/>
        <end position="294"/>
    </location>
</feature>
<dbReference type="NCBIfam" id="TIGR00711">
    <property type="entry name" value="efflux_EmrB"/>
    <property type="match status" value="1"/>
</dbReference>
<evidence type="ECO:0000313" key="10">
    <source>
        <dbReference type="Proteomes" id="UP000480303"/>
    </source>
</evidence>
<keyword evidence="4 7" id="KW-0812">Transmembrane</keyword>
<evidence type="ECO:0000313" key="9">
    <source>
        <dbReference type="EMBL" id="GFH42905.1"/>
    </source>
</evidence>
<feature type="transmembrane region" description="Helical" evidence="7">
    <location>
        <begin position="200"/>
        <end position="221"/>
    </location>
</feature>
<dbReference type="GO" id="GO:0005886">
    <property type="term" value="C:plasma membrane"/>
    <property type="evidence" value="ECO:0007669"/>
    <property type="project" value="UniProtKB-SubCell"/>
</dbReference>
<dbReference type="InterPro" id="IPR036259">
    <property type="entry name" value="MFS_trans_sf"/>
</dbReference>
<keyword evidence="6 7" id="KW-0472">Membrane</keyword>
<feature type="domain" description="Major facilitator superfamily (MFS) profile" evidence="8">
    <location>
        <begin position="14"/>
        <end position="457"/>
    </location>
</feature>
<comment type="subcellular location">
    <subcellularLocation>
        <location evidence="1">Cell membrane</location>
        <topology evidence="1">Multi-pass membrane protein</topology>
    </subcellularLocation>
</comment>
<dbReference type="InterPro" id="IPR004638">
    <property type="entry name" value="EmrB-like"/>
</dbReference>
<feature type="transmembrane region" description="Helical" evidence="7">
    <location>
        <begin position="166"/>
        <end position="188"/>
    </location>
</feature>
<gene>
    <name evidence="9" type="primary">yfjF</name>
    <name evidence="9" type="ORF">Hs30E_14560</name>
</gene>
<accession>A0A6A0BDZ4</accession>
<dbReference type="EMBL" id="BLLI01000046">
    <property type="protein sequence ID" value="GFH42905.1"/>
    <property type="molecule type" value="Genomic_DNA"/>
</dbReference>
<feature type="transmembrane region" description="Helical" evidence="7">
    <location>
        <begin position="48"/>
        <end position="68"/>
    </location>
</feature>
<feature type="transmembrane region" description="Helical" evidence="7">
    <location>
        <begin position="80"/>
        <end position="99"/>
    </location>
</feature>
<dbReference type="Pfam" id="PF07690">
    <property type="entry name" value="MFS_1"/>
    <property type="match status" value="1"/>
</dbReference>
<name>A0A6A0BDZ4_9LACT</name>
<evidence type="ECO:0000256" key="3">
    <source>
        <dbReference type="ARBA" id="ARBA00022475"/>
    </source>
</evidence>
<feature type="transmembrane region" description="Helical" evidence="7">
    <location>
        <begin position="403"/>
        <end position="425"/>
    </location>
</feature>
<feature type="transmembrane region" description="Helical" evidence="7">
    <location>
        <begin position="360"/>
        <end position="382"/>
    </location>
</feature>
<dbReference type="InterPro" id="IPR020846">
    <property type="entry name" value="MFS_dom"/>
</dbReference>
<dbReference type="PANTHER" id="PTHR42718">
    <property type="entry name" value="MAJOR FACILITATOR SUPERFAMILY MULTIDRUG TRANSPORTER MFSC"/>
    <property type="match status" value="1"/>
</dbReference>
<dbReference type="PROSITE" id="PS50850">
    <property type="entry name" value="MFS"/>
    <property type="match status" value="1"/>
</dbReference>
<dbReference type="Gene3D" id="1.20.1720.10">
    <property type="entry name" value="Multidrug resistance protein D"/>
    <property type="match status" value="1"/>
</dbReference>
<evidence type="ECO:0000256" key="4">
    <source>
        <dbReference type="ARBA" id="ARBA00022692"/>
    </source>
</evidence>
<dbReference type="Gene3D" id="1.20.1250.20">
    <property type="entry name" value="MFS general substrate transporter like domains"/>
    <property type="match status" value="1"/>
</dbReference>